<evidence type="ECO:0000256" key="1">
    <source>
        <dbReference type="ARBA" id="ARBA00008950"/>
    </source>
</evidence>
<sequence>MRIGIISDSHGNLSRFKKVIEKMGEVDFYIHLGDYIKDAKEILGEMNKSYIAVKGNCDIIDGEEEVIIHLNEKKFFISHGHRYNVKYGYNNIYYRALEWEADIVLFGHTHMPISLWYQGTLFFNPGSISFPRGGSQATYGIIDIVEGEIYPNLYKV</sequence>
<protein>
    <recommendedName>
        <fullName evidence="2">Phosphoesterase</fullName>
        <ecNumber evidence="2">3.1.4.-</ecNumber>
    </recommendedName>
</protein>
<evidence type="ECO:0000259" key="3">
    <source>
        <dbReference type="Pfam" id="PF12850"/>
    </source>
</evidence>
<proteinExistence type="inferred from homology"/>
<dbReference type="RefSeq" id="WP_087679423.1">
    <property type="nucleotide sequence ID" value="NZ_FUWV01000017.1"/>
</dbReference>
<dbReference type="EMBL" id="FUWV01000017">
    <property type="protein sequence ID" value="SJZ90960.1"/>
    <property type="molecule type" value="Genomic_DNA"/>
</dbReference>
<reference evidence="4 5" key="1">
    <citation type="submission" date="2017-02" db="EMBL/GenBank/DDBJ databases">
        <authorList>
            <person name="Peterson S.W."/>
        </authorList>
    </citation>
    <scope>NUCLEOTIDE SEQUENCE [LARGE SCALE GENOMIC DNA]</scope>
    <source>
        <strain evidence="4 5">DSM 15102</strain>
    </source>
</reference>
<dbReference type="SUPFAM" id="SSF56300">
    <property type="entry name" value="Metallo-dependent phosphatases"/>
    <property type="match status" value="1"/>
</dbReference>
<dbReference type="InterPro" id="IPR000979">
    <property type="entry name" value="Phosphodiesterase_MJ0936/Vps29"/>
</dbReference>
<dbReference type="PANTHER" id="PTHR11124">
    <property type="entry name" value="VACUOLAR SORTING PROTEIN VPS29"/>
    <property type="match status" value="1"/>
</dbReference>
<dbReference type="OrthoDB" id="9800565at2"/>
<dbReference type="EC" id="3.1.4.-" evidence="2"/>
<dbReference type="Proteomes" id="UP000196365">
    <property type="component" value="Unassembled WGS sequence"/>
</dbReference>
<dbReference type="Gene3D" id="3.60.21.10">
    <property type="match status" value="1"/>
</dbReference>
<dbReference type="InterPro" id="IPR029052">
    <property type="entry name" value="Metallo-depent_PP-like"/>
</dbReference>
<keyword evidence="5" id="KW-1185">Reference proteome</keyword>
<dbReference type="AlphaFoldDB" id="A0A1T4PHC7"/>
<comment type="cofactor">
    <cofactor evidence="2">
        <name>a divalent metal cation</name>
        <dbReference type="ChEBI" id="CHEBI:60240"/>
    </cofactor>
</comment>
<dbReference type="InterPro" id="IPR041802">
    <property type="entry name" value="MPP_YfcE"/>
</dbReference>
<evidence type="ECO:0000313" key="4">
    <source>
        <dbReference type="EMBL" id="SJZ90960.1"/>
    </source>
</evidence>
<comment type="similarity">
    <text evidence="1 2">Belongs to the metallophosphoesterase superfamily. YfcE family.</text>
</comment>
<dbReference type="GO" id="GO:0046872">
    <property type="term" value="F:metal ion binding"/>
    <property type="evidence" value="ECO:0007669"/>
    <property type="project" value="UniProtKB-KW"/>
</dbReference>
<dbReference type="Pfam" id="PF12850">
    <property type="entry name" value="Metallophos_2"/>
    <property type="match status" value="1"/>
</dbReference>
<name>A0A1T4PHC7_9FIRM</name>
<evidence type="ECO:0000256" key="2">
    <source>
        <dbReference type="RuleBase" id="RU362039"/>
    </source>
</evidence>
<evidence type="ECO:0000313" key="5">
    <source>
        <dbReference type="Proteomes" id="UP000196365"/>
    </source>
</evidence>
<dbReference type="NCBIfam" id="TIGR00040">
    <property type="entry name" value="yfcE"/>
    <property type="match status" value="1"/>
</dbReference>
<organism evidence="4 5">
    <name type="scientific">Garciella nitratireducens DSM 15102</name>
    <dbReference type="NCBI Taxonomy" id="1121911"/>
    <lineage>
        <taxon>Bacteria</taxon>
        <taxon>Bacillati</taxon>
        <taxon>Bacillota</taxon>
        <taxon>Clostridia</taxon>
        <taxon>Eubacteriales</taxon>
        <taxon>Eubacteriaceae</taxon>
        <taxon>Garciella</taxon>
    </lineage>
</organism>
<dbReference type="GO" id="GO:0016787">
    <property type="term" value="F:hydrolase activity"/>
    <property type="evidence" value="ECO:0007669"/>
    <property type="project" value="UniProtKB-UniRule"/>
</dbReference>
<dbReference type="InterPro" id="IPR024654">
    <property type="entry name" value="Calcineurin-like_PHP_lpxH"/>
</dbReference>
<dbReference type="CDD" id="cd00841">
    <property type="entry name" value="MPP_YfcE"/>
    <property type="match status" value="1"/>
</dbReference>
<accession>A0A1T4PHC7</accession>
<feature type="domain" description="Calcineurin-like phosphoesterase" evidence="3">
    <location>
        <begin position="1"/>
        <end position="146"/>
    </location>
</feature>
<gene>
    <name evidence="4" type="ORF">SAMN02745973_02078</name>
</gene>
<keyword evidence="2" id="KW-0479">Metal-binding</keyword>